<name>A0A7Z9D2J3_STRSZ</name>
<evidence type="ECO:0000259" key="4">
    <source>
        <dbReference type="PROSITE" id="PS50943"/>
    </source>
</evidence>
<keyword evidence="3" id="KW-0804">Transcription</keyword>
<dbReference type="InterPro" id="IPR001387">
    <property type="entry name" value="Cro/C1-type_HTH"/>
</dbReference>
<evidence type="ECO:0000313" key="5">
    <source>
        <dbReference type="EMBL" id="VEF06319.1"/>
    </source>
</evidence>
<dbReference type="PROSITE" id="PS50943">
    <property type="entry name" value="HTH_CROC1"/>
    <property type="match status" value="1"/>
</dbReference>
<accession>A0A7Z9D2J3</accession>
<gene>
    <name evidence="5" type="ORF">NCTC6180_00759</name>
</gene>
<dbReference type="InterPro" id="IPR010982">
    <property type="entry name" value="Lambda_DNA-bd_dom_sf"/>
</dbReference>
<dbReference type="AlphaFoldDB" id="A0A7Z9D2J3"/>
<dbReference type="Gene3D" id="1.10.260.40">
    <property type="entry name" value="lambda repressor-like DNA-binding domains"/>
    <property type="match status" value="1"/>
</dbReference>
<dbReference type="EMBL" id="LR134317">
    <property type="protein sequence ID" value="VEF06319.1"/>
    <property type="molecule type" value="Genomic_DNA"/>
</dbReference>
<dbReference type="CDD" id="cd00093">
    <property type="entry name" value="HTH_XRE"/>
    <property type="match status" value="1"/>
</dbReference>
<dbReference type="CDD" id="cd06529">
    <property type="entry name" value="S24_LexA-like"/>
    <property type="match status" value="1"/>
</dbReference>
<dbReference type="PANTHER" id="PTHR40661:SF1">
    <property type="entry name" value="HTH CRO_C1-TYPE DOMAIN-CONTAINING PROTEIN"/>
    <property type="match status" value="1"/>
</dbReference>
<evidence type="ECO:0000256" key="3">
    <source>
        <dbReference type="ARBA" id="ARBA00023163"/>
    </source>
</evidence>
<evidence type="ECO:0000256" key="1">
    <source>
        <dbReference type="ARBA" id="ARBA00023015"/>
    </source>
</evidence>
<dbReference type="SMART" id="SM00530">
    <property type="entry name" value="HTH_XRE"/>
    <property type="match status" value="1"/>
</dbReference>
<dbReference type="InterPro" id="IPR036286">
    <property type="entry name" value="LexA/Signal_pep-like_sf"/>
</dbReference>
<dbReference type="Proteomes" id="UP000269903">
    <property type="component" value="Chromosome"/>
</dbReference>
<dbReference type="InterPro" id="IPR015927">
    <property type="entry name" value="Peptidase_S24_S26A/B/C"/>
</dbReference>
<dbReference type="InterPro" id="IPR039418">
    <property type="entry name" value="LexA-like"/>
</dbReference>
<evidence type="ECO:0000256" key="2">
    <source>
        <dbReference type="ARBA" id="ARBA00023125"/>
    </source>
</evidence>
<keyword evidence="1" id="KW-0805">Transcription regulation</keyword>
<reference evidence="5 6" key="1">
    <citation type="submission" date="2018-12" db="EMBL/GenBank/DDBJ databases">
        <authorList>
            <consortium name="Pathogen Informatics"/>
        </authorList>
    </citation>
    <scope>NUCLEOTIDE SEQUENCE [LARGE SCALE GENOMIC DNA]</scope>
    <source>
        <strain evidence="5 6">NCTC6180</strain>
    </source>
</reference>
<sequence length="232" mass="27104">MLMFSGIQLKTARLSRHISQEQLGQLLGVNKMTISNWEKEKNRPNQKHFEELVSIFQLPAEYFYQENRFLLPYSQLSASNKEKVISYSESLLEQQEKIFALPAKKKTLYPYRVYERLSAGTGYSYFGDGNFDVVFYDEQLDYDFASWVFGDSMEPTYLNGEVVLIKQDSFDYDGAIYAVEWEGQTYIKKVYREENGLRLVSLNKKYPDKFAAFDDNPRIIGKIIANFMPLDV</sequence>
<dbReference type="Pfam" id="PF01381">
    <property type="entry name" value="HTH_3"/>
    <property type="match status" value="1"/>
</dbReference>
<dbReference type="GO" id="GO:0003677">
    <property type="term" value="F:DNA binding"/>
    <property type="evidence" value="ECO:0007669"/>
    <property type="project" value="UniProtKB-KW"/>
</dbReference>
<dbReference type="Gene3D" id="2.10.109.10">
    <property type="entry name" value="Umud Fragment, subunit A"/>
    <property type="match status" value="1"/>
</dbReference>
<protein>
    <submittedName>
        <fullName evidence="5">Phage repressor-like protein</fullName>
    </submittedName>
</protein>
<dbReference type="PANTHER" id="PTHR40661">
    <property type="match status" value="1"/>
</dbReference>
<evidence type="ECO:0000313" key="6">
    <source>
        <dbReference type="Proteomes" id="UP000269903"/>
    </source>
</evidence>
<dbReference type="SUPFAM" id="SSF51306">
    <property type="entry name" value="LexA/Signal peptidase"/>
    <property type="match status" value="1"/>
</dbReference>
<organism evidence="5 6">
    <name type="scientific">Streptococcus equi subsp. zooepidemicus</name>
    <dbReference type="NCBI Taxonomy" id="40041"/>
    <lineage>
        <taxon>Bacteria</taxon>
        <taxon>Bacillati</taxon>
        <taxon>Bacillota</taxon>
        <taxon>Bacilli</taxon>
        <taxon>Lactobacillales</taxon>
        <taxon>Streptococcaceae</taxon>
        <taxon>Streptococcus</taxon>
    </lineage>
</organism>
<feature type="domain" description="HTH cro/C1-type" evidence="4">
    <location>
        <begin position="9"/>
        <end position="63"/>
    </location>
</feature>
<dbReference type="SUPFAM" id="SSF47413">
    <property type="entry name" value="lambda repressor-like DNA-binding domains"/>
    <property type="match status" value="1"/>
</dbReference>
<dbReference type="Pfam" id="PF00717">
    <property type="entry name" value="Peptidase_S24"/>
    <property type="match status" value="1"/>
</dbReference>
<proteinExistence type="predicted"/>
<keyword evidence="2" id="KW-0238">DNA-binding</keyword>